<dbReference type="AlphaFoldDB" id="A0A1Z4C174"/>
<evidence type="ECO:0000256" key="6">
    <source>
        <dbReference type="ARBA" id="ARBA00022842"/>
    </source>
</evidence>
<keyword evidence="3 8" id="KW-0540">Nuclease</keyword>
<keyword evidence="6 8" id="KW-0460">Magnesium</keyword>
<evidence type="ECO:0000256" key="8">
    <source>
        <dbReference type="HAMAP-Rule" id="MF_00265"/>
    </source>
</evidence>
<evidence type="ECO:0000256" key="1">
    <source>
        <dbReference type="ARBA" id="ARBA00001946"/>
    </source>
</evidence>
<evidence type="ECO:0000256" key="7">
    <source>
        <dbReference type="ARBA" id="ARBA00038093"/>
    </source>
</evidence>
<evidence type="ECO:0000256" key="4">
    <source>
        <dbReference type="ARBA" id="ARBA00022723"/>
    </source>
</evidence>
<keyword evidence="4 8" id="KW-0479">Metal-binding</keyword>
<dbReference type="Pfam" id="PF01850">
    <property type="entry name" value="PIN"/>
    <property type="match status" value="1"/>
</dbReference>
<dbReference type="OrthoDB" id="9804823at2"/>
<comment type="cofactor">
    <cofactor evidence="1 8">
        <name>Mg(2+)</name>
        <dbReference type="ChEBI" id="CHEBI:18420"/>
    </cofactor>
</comment>
<dbReference type="InterPro" id="IPR050556">
    <property type="entry name" value="Type_II_TA_system_RNase"/>
</dbReference>
<dbReference type="GO" id="GO:0016787">
    <property type="term" value="F:hydrolase activity"/>
    <property type="evidence" value="ECO:0007669"/>
    <property type="project" value="UniProtKB-KW"/>
</dbReference>
<keyword evidence="2 8" id="KW-1277">Toxin-antitoxin system</keyword>
<accession>A0A1Z4C174</accession>
<evidence type="ECO:0000256" key="5">
    <source>
        <dbReference type="ARBA" id="ARBA00022801"/>
    </source>
</evidence>
<dbReference type="InterPro" id="IPR022907">
    <property type="entry name" value="VapC_family"/>
</dbReference>
<dbReference type="Proteomes" id="UP000197019">
    <property type="component" value="Chromosome"/>
</dbReference>
<dbReference type="CDD" id="cd18746">
    <property type="entry name" value="PIN_VapC4-5_FitB-like"/>
    <property type="match status" value="1"/>
</dbReference>
<dbReference type="KEGG" id="mpsy:CEK71_15095"/>
<evidence type="ECO:0000256" key="3">
    <source>
        <dbReference type="ARBA" id="ARBA00022722"/>
    </source>
</evidence>
<dbReference type="HAMAP" id="MF_00265">
    <property type="entry name" value="VapC_Nob1"/>
    <property type="match status" value="1"/>
</dbReference>
<keyword evidence="5 8" id="KW-0378">Hydrolase</keyword>
<feature type="domain" description="PIN" evidence="9">
    <location>
        <begin position="4"/>
        <end position="122"/>
    </location>
</feature>
<dbReference type="RefSeq" id="WP_088620160.1">
    <property type="nucleotide sequence ID" value="NZ_CP022129.1"/>
</dbReference>
<comment type="similarity">
    <text evidence="7 8">Belongs to the PINc/VapC protein family.</text>
</comment>
<sequence length="137" mass="15222">MGFLIDTNVLSELRKKERANLGVQHWFASAAGESLYLSALVIGEVRNGIERLRRRDSVAADHLERWLAKVETDMAGRILPVTTPIADRWGCLNVPDPLPVIDSLLAATALEHDLVLVTRNVDDVKRTGVRLLNPFTV</sequence>
<dbReference type="SUPFAM" id="SSF88723">
    <property type="entry name" value="PIN domain-like"/>
    <property type="match status" value="1"/>
</dbReference>
<feature type="binding site" evidence="8">
    <location>
        <position position="6"/>
    </location>
    <ligand>
        <name>Mg(2+)</name>
        <dbReference type="ChEBI" id="CHEBI:18420"/>
    </ligand>
</feature>
<evidence type="ECO:0000256" key="2">
    <source>
        <dbReference type="ARBA" id="ARBA00022649"/>
    </source>
</evidence>
<keyword evidence="8" id="KW-0800">Toxin</keyword>
<feature type="binding site" evidence="8">
    <location>
        <position position="102"/>
    </location>
    <ligand>
        <name>Mg(2+)</name>
        <dbReference type="ChEBI" id="CHEBI:18420"/>
    </ligand>
</feature>
<dbReference type="PANTHER" id="PTHR33653">
    <property type="entry name" value="RIBONUCLEASE VAPC2"/>
    <property type="match status" value="1"/>
</dbReference>
<protein>
    <recommendedName>
        <fullName evidence="8">Ribonuclease VapC</fullName>
        <shortName evidence="8">RNase VapC</shortName>
        <ecNumber evidence="8">3.1.-.-</ecNumber>
    </recommendedName>
    <alternativeName>
        <fullName evidence="8">Toxin VapC</fullName>
    </alternativeName>
</protein>
<organism evidence="10 11">
    <name type="scientific">Methylovulum psychrotolerans</name>
    <dbReference type="NCBI Taxonomy" id="1704499"/>
    <lineage>
        <taxon>Bacteria</taxon>
        <taxon>Pseudomonadati</taxon>
        <taxon>Pseudomonadota</taxon>
        <taxon>Gammaproteobacteria</taxon>
        <taxon>Methylococcales</taxon>
        <taxon>Methylococcaceae</taxon>
        <taxon>Methylovulum</taxon>
    </lineage>
</organism>
<comment type="function">
    <text evidence="8">Toxic component of a toxin-antitoxin (TA) system. An RNase.</text>
</comment>
<proteinExistence type="inferred from homology"/>
<dbReference type="EMBL" id="CP022129">
    <property type="protein sequence ID" value="ASF47288.1"/>
    <property type="molecule type" value="Genomic_DNA"/>
</dbReference>
<dbReference type="PANTHER" id="PTHR33653:SF1">
    <property type="entry name" value="RIBONUCLEASE VAPC2"/>
    <property type="match status" value="1"/>
</dbReference>
<evidence type="ECO:0000259" key="9">
    <source>
        <dbReference type="Pfam" id="PF01850"/>
    </source>
</evidence>
<evidence type="ECO:0000313" key="11">
    <source>
        <dbReference type="Proteomes" id="UP000197019"/>
    </source>
</evidence>
<keyword evidence="11" id="KW-1185">Reference proteome</keyword>
<dbReference type="EC" id="3.1.-.-" evidence="8"/>
<dbReference type="Gene3D" id="3.40.50.1010">
    <property type="entry name" value="5'-nuclease"/>
    <property type="match status" value="1"/>
</dbReference>
<gene>
    <name evidence="8" type="primary">vapC</name>
    <name evidence="10" type="ORF">CEK71_15095</name>
</gene>
<dbReference type="GO" id="GO:0004540">
    <property type="term" value="F:RNA nuclease activity"/>
    <property type="evidence" value="ECO:0007669"/>
    <property type="project" value="InterPro"/>
</dbReference>
<dbReference type="GO" id="GO:0000287">
    <property type="term" value="F:magnesium ion binding"/>
    <property type="evidence" value="ECO:0007669"/>
    <property type="project" value="UniProtKB-UniRule"/>
</dbReference>
<reference evidence="10 11" key="1">
    <citation type="submission" date="2017-06" db="EMBL/GenBank/DDBJ databases">
        <title>Genome Sequencing of the methanotroph Methylovulum psychrotolerants str. HV10-M2 isolated from a high-altitude environment.</title>
        <authorList>
            <person name="Mateos-Rivera A."/>
        </authorList>
    </citation>
    <scope>NUCLEOTIDE SEQUENCE [LARGE SCALE GENOMIC DNA]</scope>
    <source>
        <strain evidence="10 11">HV10_M2</strain>
    </source>
</reference>
<dbReference type="InterPro" id="IPR029060">
    <property type="entry name" value="PIN-like_dom_sf"/>
</dbReference>
<evidence type="ECO:0000313" key="10">
    <source>
        <dbReference type="EMBL" id="ASF47288.1"/>
    </source>
</evidence>
<dbReference type="InterPro" id="IPR002716">
    <property type="entry name" value="PIN_dom"/>
</dbReference>
<name>A0A1Z4C174_9GAMM</name>
<dbReference type="GO" id="GO:0090729">
    <property type="term" value="F:toxin activity"/>
    <property type="evidence" value="ECO:0007669"/>
    <property type="project" value="UniProtKB-KW"/>
</dbReference>